<evidence type="ECO:0000313" key="13">
    <source>
        <dbReference type="EMBL" id="RDW89158.1"/>
    </source>
</evidence>
<dbReference type="GO" id="GO:0045490">
    <property type="term" value="P:pectin catabolic process"/>
    <property type="evidence" value="ECO:0007669"/>
    <property type="project" value="UniProtKB-UniRule"/>
</dbReference>
<dbReference type="GO" id="GO:0042545">
    <property type="term" value="P:cell wall modification"/>
    <property type="evidence" value="ECO:0007669"/>
    <property type="project" value="UniProtKB-UniRule"/>
</dbReference>
<evidence type="ECO:0000256" key="2">
    <source>
        <dbReference type="ARBA" id="ARBA00005184"/>
    </source>
</evidence>
<dbReference type="GO" id="GO:0005576">
    <property type="term" value="C:extracellular region"/>
    <property type="evidence" value="ECO:0007669"/>
    <property type="project" value="UniProtKB-SubCell"/>
</dbReference>
<comment type="function">
    <text evidence="11">Involved in maceration and soft-rotting of plant tissue.</text>
</comment>
<dbReference type="InterPro" id="IPR033131">
    <property type="entry name" value="Pectinesterase_Asp_AS"/>
</dbReference>
<dbReference type="Pfam" id="PF01095">
    <property type="entry name" value="Pectinesterase"/>
    <property type="match status" value="1"/>
</dbReference>
<comment type="catalytic activity">
    <reaction evidence="9 11">
        <text>[(1-&gt;4)-alpha-D-galacturonosyl methyl ester](n) + n H2O = [(1-&gt;4)-alpha-D-galacturonosyl](n) + n methanol + n H(+)</text>
        <dbReference type="Rhea" id="RHEA:22380"/>
        <dbReference type="Rhea" id="RHEA-COMP:14570"/>
        <dbReference type="Rhea" id="RHEA-COMP:14573"/>
        <dbReference type="ChEBI" id="CHEBI:15377"/>
        <dbReference type="ChEBI" id="CHEBI:15378"/>
        <dbReference type="ChEBI" id="CHEBI:17790"/>
        <dbReference type="ChEBI" id="CHEBI:140522"/>
        <dbReference type="ChEBI" id="CHEBI:140523"/>
        <dbReference type="EC" id="3.1.1.11"/>
    </reaction>
</comment>
<dbReference type="InterPro" id="IPR000070">
    <property type="entry name" value="Pectinesterase_cat"/>
</dbReference>
<feature type="signal peptide" evidence="11">
    <location>
        <begin position="1"/>
        <end position="16"/>
    </location>
</feature>
<comment type="similarity">
    <text evidence="3">Belongs to the pectinesterase family.</text>
</comment>
<comment type="subcellular location">
    <subcellularLocation>
        <location evidence="1 11">Secreted</location>
    </subcellularLocation>
</comment>
<dbReference type="PANTHER" id="PTHR31321:SF127">
    <property type="entry name" value="PECTINESTERASE"/>
    <property type="match status" value="1"/>
</dbReference>
<accession>A0A3D8STR1</accession>
<keyword evidence="5 11" id="KW-0964">Secreted</keyword>
<feature type="chain" id="PRO_5017494669" description="Pectinesterase" evidence="11">
    <location>
        <begin position="17"/>
        <end position="325"/>
    </location>
</feature>
<dbReference type="SUPFAM" id="SSF51126">
    <property type="entry name" value="Pectin lyase-like"/>
    <property type="match status" value="1"/>
</dbReference>
<dbReference type="UniPathway" id="UPA00545">
    <property type="reaction ID" value="UER00823"/>
</dbReference>
<proteinExistence type="inferred from homology"/>
<dbReference type="PANTHER" id="PTHR31321">
    <property type="entry name" value="ACYL-COA THIOESTER HYDROLASE YBHC-RELATED"/>
    <property type="match status" value="1"/>
</dbReference>
<dbReference type="Gene3D" id="2.160.20.10">
    <property type="entry name" value="Single-stranded right-handed beta-helix, Pectin lyase-like"/>
    <property type="match status" value="1"/>
</dbReference>
<dbReference type="STRING" id="1849047.A0A3D8STR1"/>
<keyword evidence="11" id="KW-0961">Cell wall biogenesis/degradation</keyword>
<evidence type="ECO:0000256" key="10">
    <source>
        <dbReference type="PROSITE-ProRule" id="PRU10040"/>
    </source>
</evidence>
<dbReference type="AlphaFoldDB" id="A0A3D8STR1"/>
<keyword evidence="6 11" id="KW-0732">Signal</keyword>
<gene>
    <name evidence="13" type="ORF">BP6252_01190</name>
</gene>
<evidence type="ECO:0000256" key="6">
    <source>
        <dbReference type="ARBA" id="ARBA00022729"/>
    </source>
</evidence>
<evidence type="ECO:0000256" key="7">
    <source>
        <dbReference type="ARBA" id="ARBA00022801"/>
    </source>
</evidence>
<name>A0A3D8STR1_9HELO</name>
<dbReference type="GO" id="GO:0030599">
    <property type="term" value="F:pectinesterase activity"/>
    <property type="evidence" value="ECO:0007669"/>
    <property type="project" value="UniProtKB-UniRule"/>
</dbReference>
<feature type="domain" description="Pectinesterase catalytic" evidence="12">
    <location>
        <begin position="33"/>
        <end position="292"/>
    </location>
</feature>
<keyword evidence="8 11" id="KW-0063">Aspartyl esterase</keyword>
<sequence length="325" mass="33917">MQITLAFLALLSTALAASRTTAPAGAITVGQGAKYTTLQAAIDSLSTSSTTAQSIFILAGTYKEQVVIPARKAALTIYGYTTDDTTYTKNQVSIEHSCSQSGCAATNDGTATISNHAAATKFYNINIKNTYGAGSQAVALSAYATQQGYYGVGLYGYQDTLLAQTGKQVYAKSFIQGATDFIFGQYGVVWIDGSVLSVNGNGYITASGRASNDASYYVINKSSVVADASGTAKSGGVYLGRPWRNYARVCFQNTALSNIINSAGWSVWSSSDTRTDSVTFQEYGNTGSGASGTRASFASKLSSALAIGTVLGSDYASWVDTAYLS</sequence>
<evidence type="ECO:0000256" key="4">
    <source>
        <dbReference type="ARBA" id="ARBA00013229"/>
    </source>
</evidence>
<organism evidence="13 14">
    <name type="scientific">Coleophoma cylindrospora</name>
    <dbReference type="NCBI Taxonomy" id="1849047"/>
    <lineage>
        <taxon>Eukaryota</taxon>
        <taxon>Fungi</taxon>
        <taxon>Dikarya</taxon>
        <taxon>Ascomycota</taxon>
        <taxon>Pezizomycotina</taxon>
        <taxon>Leotiomycetes</taxon>
        <taxon>Helotiales</taxon>
        <taxon>Dermateaceae</taxon>
        <taxon>Coleophoma</taxon>
    </lineage>
</organism>
<reference evidence="13 14" key="1">
    <citation type="journal article" date="2018" name="IMA Fungus">
        <title>IMA Genome-F 9: Draft genome sequence of Annulohypoxylon stygium, Aspergillus mulundensis, Berkeleyomyces basicola (syn. Thielaviopsis basicola), Ceratocystis smalleyi, two Cercospora beticola strains, Coleophoma cylindrospora, Fusarium fracticaudum, Phialophora cf. hyalina, and Morchella septimelata.</title>
        <authorList>
            <person name="Wingfield B.D."/>
            <person name="Bills G.F."/>
            <person name="Dong Y."/>
            <person name="Huang W."/>
            <person name="Nel W.J."/>
            <person name="Swalarsk-Parry B.S."/>
            <person name="Vaghefi N."/>
            <person name="Wilken P.M."/>
            <person name="An Z."/>
            <person name="de Beer Z.W."/>
            <person name="De Vos L."/>
            <person name="Chen L."/>
            <person name="Duong T.A."/>
            <person name="Gao Y."/>
            <person name="Hammerbacher A."/>
            <person name="Kikkert J.R."/>
            <person name="Li Y."/>
            <person name="Li H."/>
            <person name="Li K."/>
            <person name="Li Q."/>
            <person name="Liu X."/>
            <person name="Ma X."/>
            <person name="Naidoo K."/>
            <person name="Pethybridge S.J."/>
            <person name="Sun J."/>
            <person name="Steenkamp E.T."/>
            <person name="van der Nest M.A."/>
            <person name="van Wyk S."/>
            <person name="Wingfield M.J."/>
            <person name="Xiong C."/>
            <person name="Yue Q."/>
            <person name="Zhang X."/>
        </authorList>
    </citation>
    <scope>NUCLEOTIDE SEQUENCE [LARGE SCALE GENOMIC DNA]</scope>
    <source>
        <strain evidence="13 14">BP6252</strain>
    </source>
</reference>
<dbReference type="InterPro" id="IPR012334">
    <property type="entry name" value="Pectin_lyas_fold"/>
</dbReference>
<feature type="active site" evidence="10">
    <location>
        <position position="180"/>
    </location>
</feature>
<evidence type="ECO:0000256" key="9">
    <source>
        <dbReference type="ARBA" id="ARBA00047928"/>
    </source>
</evidence>
<dbReference type="Proteomes" id="UP000256645">
    <property type="component" value="Unassembled WGS sequence"/>
</dbReference>
<protein>
    <recommendedName>
        <fullName evidence="4 11">Pectinesterase</fullName>
        <ecNumber evidence="4 11">3.1.1.11</ecNumber>
    </recommendedName>
</protein>
<evidence type="ECO:0000256" key="1">
    <source>
        <dbReference type="ARBA" id="ARBA00004613"/>
    </source>
</evidence>
<evidence type="ECO:0000313" key="14">
    <source>
        <dbReference type="Proteomes" id="UP000256645"/>
    </source>
</evidence>
<evidence type="ECO:0000256" key="11">
    <source>
        <dbReference type="RuleBase" id="RU000589"/>
    </source>
</evidence>
<evidence type="ECO:0000259" key="12">
    <source>
        <dbReference type="Pfam" id="PF01095"/>
    </source>
</evidence>
<evidence type="ECO:0000256" key="3">
    <source>
        <dbReference type="ARBA" id="ARBA00008891"/>
    </source>
</evidence>
<evidence type="ECO:0000256" key="8">
    <source>
        <dbReference type="ARBA" id="ARBA00023085"/>
    </source>
</evidence>
<dbReference type="EMBL" id="PDLM01000001">
    <property type="protein sequence ID" value="RDW89158.1"/>
    <property type="molecule type" value="Genomic_DNA"/>
</dbReference>
<dbReference type="EC" id="3.1.1.11" evidence="4 11"/>
<keyword evidence="14" id="KW-1185">Reference proteome</keyword>
<comment type="caution">
    <text evidence="13">The sequence shown here is derived from an EMBL/GenBank/DDBJ whole genome shotgun (WGS) entry which is preliminary data.</text>
</comment>
<dbReference type="PROSITE" id="PS00503">
    <property type="entry name" value="PECTINESTERASE_2"/>
    <property type="match status" value="1"/>
</dbReference>
<evidence type="ECO:0000256" key="5">
    <source>
        <dbReference type="ARBA" id="ARBA00022525"/>
    </source>
</evidence>
<dbReference type="InterPro" id="IPR011050">
    <property type="entry name" value="Pectin_lyase_fold/virulence"/>
</dbReference>
<comment type="pathway">
    <text evidence="2 11">Glycan metabolism; pectin degradation; 2-dehydro-3-deoxy-D-gluconate from pectin: step 1/5.</text>
</comment>
<dbReference type="FunFam" id="2.160.20.10:FF:000014">
    <property type="entry name" value="Pectinesterase"/>
    <property type="match status" value="1"/>
</dbReference>
<keyword evidence="7 11" id="KW-0378">Hydrolase</keyword>
<dbReference type="OrthoDB" id="2019149at2759"/>